<comment type="catalytic activity">
    <reaction evidence="8">
        <text>1-octadecanoyl-2-(4Z,7Z,10Z,13Z,16Z,19Z-docosahexaenoyl)-sn-glycerol + H2O = 2-(4Z,7Z,10Z,13Z,16Z,19Z-docosahexaenoyl)-glycerol + octadecanoate + H(+)</text>
        <dbReference type="Rhea" id="RHEA:77107"/>
        <dbReference type="ChEBI" id="CHEBI:15377"/>
        <dbReference type="ChEBI" id="CHEBI:15378"/>
        <dbReference type="ChEBI" id="CHEBI:25629"/>
        <dbReference type="ChEBI" id="CHEBI:77129"/>
        <dbReference type="ChEBI" id="CHEBI:186738"/>
    </reaction>
</comment>
<evidence type="ECO:0000259" key="12">
    <source>
        <dbReference type="Pfam" id="PF00561"/>
    </source>
</evidence>
<dbReference type="AlphaFoldDB" id="A0A0K8SHQ9"/>
<comment type="catalytic activity">
    <reaction evidence="5">
        <text>a 1,2-diacyl-sn-glycerol + H2O = a 2-acylglycerol + a fatty acid + H(+)</text>
        <dbReference type="Rhea" id="RHEA:33275"/>
        <dbReference type="ChEBI" id="CHEBI:15377"/>
        <dbReference type="ChEBI" id="CHEBI:15378"/>
        <dbReference type="ChEBI" id="CHEBI:17389"/>
        <dbReference type="ChEBI" id="CHEBI:17815"/>
        <dbReference type="ChEBI" id="CHEBI:28868"/>
        <dbReference type="EC" id="3.1.1.116"/>
    </reaction>
</comment>
<comment type="catalytic activity">
    <reaction evidence="10">
        <text>1-octadecanoyl-2-(9Z-octadecenoyl)-sn-glycerol + H2O = 2-(9Z-octadecenoyl)-glycerol + octadecanoate + H(+)</text>
        <dbReference type="Rhea" id="RHEA:77103"/>
        <dbReference type="ChEBI" id="CHEBI:15377"/>
        <dbReference type="ChEBI" id="CHEBI:15378"/>
        <dbReference type="ChEBI" id="CHEBI:25629"/>
        <dbReference type="ChEBI" id="CHEBI:73990"/>
        <dbReference type="ChEBI" id="CHEBI:75468"/>
    </reaction>
</comment>
<evidence type="ECO:0000313" key="13">
    <source>
        <dbReference type="EMBL" id="JAG52826.1"/>
    </source>
</evidence>
<dbReference type="EC" id="3.1.1.116" evidence="3"/>
<evidence type="ECO:0000256" key="5">
    <source>
        <dbReference type="ARBA" id="ARBA00043667"/>
    </source>
</evidence>
<sequence length="308" mass="34927">MLLKAYTFCNFGRSCAQVRKLHLPTSLCNGRSNLSMETGPVIMSSNEYGVSSSSIDYPVLIMHGVLGSKNNWNSLAKALNKDTKRKVIALDARNHGDSPHTAEFSYDLMAMDVIYLMDQRKFNKACLIGHSMGGRAMMRVALSYPERVEKLIVVDISPIQISATLVIEKYLDLFENLTIDDNLPLSQGRRLADQLMNEYVPELDIRQFLLSNLTKVNGKFRWKANITSLKNSFENIVKFPLTTEVYNNPVLFVGGTKSDYLKVEDQDRILKYFPRAQFEYLPAGHWVHAEQPVAFLKLSAEFIKSSNE</sequence>
<evidence type="ECO:0000256" key="3">
    <source>
        <dbReference type="ARBA" id="ARBA00026104"/>
    </source>
</evidence>
<feature type="domain" description="AB hydrolase-1" evidence="12">
    <location>
        <begin position="57"/>
        <end position="291"/>
    </location>
</feature>
<comment type="catalytic activity">
    <reaction evidence="9">
        <text>1,2-didecanoylglycerol + H2O = decanoylglycerol + decanoate + H(+)</text>
        <dbReference type="Rhea" id="RHEA:48596"/>
        <dbReference type="ChEBI" id="CHEBI:11152"/>
        <dbReference type="ChEBI" id="CHEBI:15377"/>
        <dbReference type="ChEBI" id="CHEBI:15378"/>
        <dbReference type="ChEBI" id="CHEBI:27689"/>
        <dbReference type="ChEBI" id="CHEBI:90605"/>
    </reaction>
</comment>
<comment type="similarity">
    <text evidence="1">Belongs to the AB hydrolase superfamily.</text>
</comment>
<dbReference type="Pfam" id="PF00561">
    <property type="entry name" value="Abhydrolase_1"/>
    <property type="match status" value="1"/>
</dbReference>
<dbReference type="EMBL" id="GBRD01013002">
    <property type="protein sequence ID" value="JAG52824.1"/>
    <property type="molecule type" value="Transcribed_RNA"/>
</dbReference>
<dbReference type="EMBL" id="GBRD01013001">
    <property type="protein sequence ID" value="JAG52825.1"/>
    <property type="molecule type" value="Transcribed_RNA"/>
</dbReference>
<protein>
    <recommendedName>
        <fullName evidence="7">sn-1-specific diacylglycerol lipase ABHD11</fullName>
        <ecNumber evidence="3">3.1.1.116</ecNumber>
    </recommendedName>
    <alternativeName>
        <fullName evidence="4">Alpha/beta hydrolase domain-containing protein 11</fullName>
    </alternativeName>
</protein>
<dbReference type="InterPro" id="IPR029058">
    <property type="entry name" value="AB_hydrolase_fold"/>
</dbReference>
<keyword evidence="2" id="KW-0378">Hydrolase</keyword>
<comment type="catalytic activity">
    <reaction evidence="11">
        <text>1-octadecanoyl-2-(5Z,8Z,11Z,14Z-eicosatetraenoyl)-sn-glycerol + H2O = 2-(5Z,8Z,11Z,14Z-eicosatetraenoyl)-glycerol + octadecanoate + H(+)</text>
        <dbReference type="Rhea" id="RHEA:38507"/>
        <dbReference type="ChEBI" id="CHEBI:15377"/>
        <dbReference type="ChEBI" id="CHEBI:15378"/>
        <dbReference type="ChEBI" id="CHEBI:25629"/>
        <dbReference type="ChEBI" id="CHEBI:52392"/>
        <dbReference type="ChEBI" id="CHEBI:75728"/>
    </reaction>
</comment>
<dbReference type="Gene3D" id="3.40.50.1820">
    <property type="entry name" value="alpha/beta hydrolase"/>
    <property type="match status" value="1"/>
</dbReference>
<evidence type="ECO:0000256" key="4">
    <source>
        <dbReference type="ARBA" id="ARBA00042703"/>
    </source>
</evidence>
<dbReference type="GO" id="GO:0005739">
    <property type="term" value="C:mitochondrion"/>
    <property type="evidence" value="ECO:0007669"/>
    <property type="project" value="TreeGrafter"/>
</dbReference>
<organism evidence="13">
    <name type="scientific">Lygus hesperus</name>
    <name type="common">Western plant bug</name>
    <dbReference type="NCBI Taxonomy" id="30085"/>
    <lineage>
        <taxon>Eukaryota</taxon>
        <taxon>Metazoa</taxon>
        <taxon>Ecdysozoa</taxon>
        <taxon>Arthropoda</taxon>
        <taxon>Hexapoda</taxon>
        <taxon>Insecta</taxon>
        <taxon>Pterygota</taxon>
        <taxon>Neoptera</taxon>
        <taxon>Paraneoptera</taxon>
        <taxon>Hemiptera</taxon>
        <taxon>Heteroptera</taxon>
        <taxon>Panheteroptera</taxon>
        <taxon>Cimicomorpha</taxon>
        <taxon>Miridae</taxon>
        <taxon>Mirini</taxon>
        <taxon>Lygus</taxon>
    </lineage>
</organism>
<evidence type="ECO:0000256" key="8">
    <source>
        <dbReference type="ARBA" id="ARBA00048283"/>
    </source>
</evidence>
<evidence type="ECO:0000256" key="7">
    <source>
        <dbReference type="ARBA" id="ARBA00044064"/>
    </source>
</evidence>
<dbReference type="PANTHER" id="PTHR46118">
    <property type="entry name" value="PROTEIN ABHD11"/>
    <property type="match status" value="1"/>
</dbReference>
<dbReference type="GO" id="GO:0052689">
    <property type="term" value="F:carboxylic ester hydrolase activity"/>
    <property type="evidence" value="ECO:0007669"/>
    <property type="project" value="TreeGrafter"/>
</dbReference>
<dbReference type="PRINTS" id="PR00111">
    <property type="entry name" value="ABHYDROLASE"/>
</dbReference>
<dbReference type="SUPFAM" id="SSF53474">
    <property type="entry name" value="alpha/beta-Hydrolases"/>
    <property type="match status" value="1"/>
</dbReference>
<dbReference type="PANTHER" id="PTHR46118:SF4">
    <property type="entry name" value="PROTEIN ABHD11"/>
    <property type="match status" value="1"/>
</dbReference>
<evidence type="ECO:0000256" key="2">
    <source>
        <dbReference type="ARBA" id="ARBA00022801"/>
    </source>
</evidence>
<evidence type="ECO:0000256" key="9">
    <source>
        <dbReference type="ARBA" id="ARBA00048504"/>
    </source>
</evidence>
<comment type="catalytic activity">
    <reaction evidence="6">
        <text>a 1,3-diacyl-sn-glycerol + H2O = a 1-acyl-sn-glycerol + a fatty acid + H(+)</text>
        <dbReference type="Rhea" id="RHEA:38503"/>
        <dbReference type="ChEBI" id="CHEBI:15377"/>
        <dbReference type="ChEBI" id="CHEBI:15378"/>
        <dbReference type="ChEBI" id="CHEBI:28868"/>
        <dbReference type="ChEBI" id="CHEBI:64683"/>
        <dbReference type="ChEBI" id="CHEBI:77272"/>
    </reaction>
</comment>
<evidence type="ECO:0000256" key="1">
    <source>
        <dbReference type="ARBA" id="ARBA00008645"/>
    </source>
</evidence>
<evidence type="ECO:0000256" key="11">
    <source>
        <dbReference type="ARBA" id="ARBA00048919"/>
    </source>
</evidence>
<reference evidence="13" key="1">
    <citation type="submission" date="2014-09" db="EMBL/GenBank/DDBJ databases">
        <authorList>
            <person name="Magalhaes I.L.F."/>
            <person name="Oliveira U."/>
            <person name="Santos F.R."/>
            <person name="Vidigal T.H.D.A."/>
            <person name="Brescovit A.D."/>
            <person name="Santos A.J."/>
        </authorList>
    </citation>
    <scope>NUCLEOTIDE SEQUENCE</scope>
</reference>
<proteinExistence type="inferred from homology"/>
<name>A0A0K8SHQ9_LYGHE</name>
<dbReference type="InterPro" id="IPR000073">
    <property type="entry name" value="AB_hydrolase_1"/>
</dbReference>
<accession>A0A0K8SHQ9</accession>
<dbReference type="EMBL" id="GBRD01013000">
    <property type="protein sequence ID" value="JAG52826.1"/>
    <property type="molecule type" value="Transcribed_RNA"/>
</dbReference>
<evidence type="ECO:0000256" key="6">
    <source>
        <dbReference type="ARBA" id="ARBA00043742"/>
    </source>
</evidence>
<evidence type="ECO:0000256" key="10">
    <source>
        <dbReference type="ARBA" id="ARBA00048513"/>
    </source>
</evidence>